<reference evidence="1 2" key="1">
    <citation type="submission" date="2019-04" db="EMBL/GenBank/DDBJ databases">
        <title>High contiguity whole genome sequence and gene annotation resource for two Venturia nashicola isolates.</title>
        <authorList>
            <person name="Prokchorchik M."/>
            <person name="Won K."/>
            <person name="Lee Y."/>
            <person name="Choi E.D."/>
            <person name="Segonzac C."/>
            <person name="Sohn K.H."/>
        </authorList>
    </citation>
    <scope>NUCLEOTIDE SEQUENCE [LARGE SCALE GENOMIC DNA]</scope>
    <source>
        <strain evidence="1 2">PRI2</strain>
    </source>
</reference>
<dbReference type="AlphaFoldDB" id="A0A4Z1P6R4"/>
<evidence type="ECO:0000313" key="1">
    <source>
        <dbReference type="EMBL" id="TID16768.1"/>
    </source>
</evidence>
<accession>A0A4Z1P6R4</accession>
<gene>
    <name evidence="1" type="ORF">E6O75_ATG09534</name>
</gene>
<dbReference type="Proteomes" id="UP000298493">
    <property type="component" value="Unassembled WGS sequence"/>
</dbReference>
<evidence type="ECO:0000313" key="2">
    <source>
        <dbReference type="Proteomes" id="UP000298493"/>
    </source>
</evidence>
<name>A0A4Z1P6R4_9PEZI</name>
<proteinExistence type="predicted"/>
<protein>
    <submittedName>
        <fullName evidence="1">Uncharacterized protein</fullName>
    </submittedName>
</protein>
<organism evidence="1 2">
    <name type="scientific">Venturia nashicola</name>
    <dbReference type="NCBI Taxonomy" id="86259"/>
    <lineage>
        <taxon>Eukaryota</taxon>
        <taxon>Fungi</taxon>
        <taxon>Dikarya</taxon>
        <taxon>Ascomycota</taxon>
        <taxon>Pezizomycotina</taxon>
        <taxon>Dothideomycetes</taxon>
        <taxon>Pleosporomycetidae</taxon>
        <taxon>Venturiales</taxon>
        <taxon>Venturiaceae</taxon>
        <taxon>Venturia</taxon>
    </lineage>
</organism>
<comment type="caution">
    <text evidence="1">The sequence shown here is derived from an EMBL/GenBank/DDBJ whole genome shotgun (WGS) entry which is preliminary data.</text>
</comment>
<dbReference type="OrthoDB" id="5385189at2759"/>
<sequence>MSLNVSDRWLFLGLGAFAVVAIHGVGYALKDILRLTEIHEQPRQKHVCAVSQDTEDAIQLQSLHLLTKSHNLDIRNAAIRIVCDRFLANADKVTELTQDLYSADEDRCLAASNVLKLLERFASPDAFVAVSFLERLRDNASQAPSSWLAEIEQWDQQRAGPLSRLREESFEEQALRRRRREAVVVNEGDHPVTQQDIIQRNPSLHNSTRQLEDRRVERALEAISGTGADELAAEQRMVYMNEEGVPAEVVHTTNGEAQPGPWRRYLTFWREYIAIRCHYSYHTHAHRLVEAYQVSEERIRNRHRLTATALQAIKPFGAQKVYIMPGGAPPDIFRTFDPNTIGLVVEVIERGWGGLGGRTVDYLYSTPTEWNEKECQRVDSTTRLERRQTCQDSLIREWEHGLIVEA</sequence>
<dbReference type="EMBL" id="SNSC02000017">
    <property type="protein sequence ID" value="TID16768.1"/>
    <property type="molecule type" value="Genomic_DNA"/>
</dbReference>
<keyword evidence="2" id="KW-1185">Reference proteome</keyword>